<dbReference type="STRING" id="1128400.I2FYK6"/>
<dbReference type="eggNOG" id="KOG0017">
    <property type="taxonomic scope" value="Eukaryota"/>
</dbReference>
<dbReference type="InterPro" id="IPR013103">
    <property type="entry name" value="RVT_2"/>
</dbReference>
<dbReference type="AlphaFoldDB" id="I2FYK6"/>
<feature type="domain" description="Reverse transcriptase Ty1/copia-type" evidence="1">
    <location>
        <begin position="3"/>
        <end position="167"/>
    </location>
</feature>
<dbReference type="PANTHER" id="PTHR11439">
    <property type="entry name" value="GAG-POL-RELATED RETROTRANSPOSON"/>
    <property type="match status" value="1"/>
</dbReference>
<protein>
    <recommendedName>
        <fullName evidence="1">Reverse transcriptase Ty1/copia-type domain-containing protein</fullName>
    </recommendedName>
</protein>
<reference evidence="2 3" key="1">
    <citation type="journal article" date="2012" name="Plant Cell">
        <title>Genome comparison of barley and maize smut fungi reveals targeted loss of RNA silencing components and species-specific presence of transposable elements.</title>
        <authorList>
            <person name="Laurie J.D."/>
            <person name="Ali S."/>
            <person name="Linning R."/>
            <person name="Mannhaupt G."/>
            <person name="Wong P."/>
            <person name="Gueldener U."/>
            <person name="Muensterkoetter M."/>
            <person name="Moore R."/>
            <person name="Kahmann R."/>
            <person name="Bakkeren G."/>
            <person name="Schirawski J."/>
        </authorList>
    </citation>
    <scope>NUCLEOTIDE SEQUENCE [LARGE SCALE GENOMIC DNA]</scope>
    <source>
        <strain evidence="3">Uh4875-4</strain>
    </source>
</reference>
<name>I2FYK6_USTHO</name>
<dbReference type="InterPro" id="IPR043502">
    <property type="entry name" value="DNA/RNA_pol_sf"/>
</dbReference>
<proteinExistence type="predicted"/>
<dbReference type="EMBL" id="CAGI01000169">
    <property type="protein sequence ID" value="CCF51999.1"/>
    <property type="molecule type" value="Genomic_DNA"/>
</dbReference>
<gene>
    <name evidence="2" type="ORF">UHOR_17014</name>
</gene>
<organism evidence="2 3">
    <name type="scientific">Ustilago hordei</name>
    <name type="common">Barley covered smut fungus</name>
    <dbReference type="NCBI Taxonomy" id="120017"/>
    <lineage>
        <taxon>Eukaryota</taxon>
        <taxon>Fungi</taxon>
        <taxon>Dikarya</taxon>
        <taxon>Basidiomycota</taxon>
        <taxon>Ustilaginomycotina</taxon>
        <taxon>Ustilaginomycetes</taxon>
        <taxon>Ustilaginales</taxon>
        <taxon>Ustilaginaceae</taxon>
        <taxon>Ustilago</taxon>
    </lineage>
</organism>
<dbReference type="CDD" id="cd09272">
    <property type="entry name" value="RNase_HI_RT_Ty1"/>
    <property type="match status" value="1"/>
</dbReference>
<dbReference type="SUPFAM" id="SSF56672">
    <property type="entry name" value="DNA/RNA polymerases"/>
    <property type="match status" value="1"/>
</dbReference>
<comment type="caution">
    <text evidence="2">The sequence shown here is derived from an EMBL/GenBank/DDBJ whole genome shotgun (WGS) entry which is preliminary data.</text>
</comment>
<dbReference type="HOGENOM" id="CLU_001650_21_0_1"/>
<keyword evidence="3" id="KW-1185">Reference proteome</keyword>
<evidence type="ECO:0000313" key="2">
    <source>
        <dbReference type="EMBL" id="CCF51999.1"/>
    </source>
</evidence>
<evidence type="ECO:0000313" key="3">
    <source>
        <dbReference type="Proteomes" id="UP000006174"/>
    </source>
</evidence>
<accession>I2FYK6</accession>
<dbReference type="OMA" id="PWEANIA"/>
<dbReference type="Pfam" id="PF07727">
    <property type="entry name" value="RVT_2"/>
    <property type="match status" value="1"/>
</dbReference>
<sequence>MMQLDVSTAFLNGKIDKDVYVQIPLTFETNKTKGKCYKLKKALYGLKQAGCLWHAALDEQLQAFGFKRCRAELCIYMHGTSDAMILLAIYIDDLLVIGATALRVQAVRQQLSSVFSITDQGNISHIIRLSVQYDRKARTLSIDQNGYIDGVLTKFGMSEAWTAPTPATETINSLSPWEANIASAEEVRHYVSLVGSLLWIAQGSRPDIAFAVGCCAQFVANPSREHLAAAKRILRYLKGTMRINLSAREPIGKLILTGWADSNWAGSRNCRKLTSGYIFAIDGLICSWLSRLQLTVANSSVEAEYVALAGAARELIWTMMFLSELRQSAPTTTGIQVSAGMSIIHSHDRRLSFDWNVPVLYSDSSGACAIASNPQHFKRTKHIDIAHFFLWDKVASQ</sequence>
<evidence type="ECO:0000259" key="1">
    <source>
        <dbReference type="Pfam" id="PF07727"/>
    </source>
</evidence>
<dbReference type="PANTHER" id="PTHR11439:SF467">
    <property type="entry name" value="INTEGRASE CATALYTIC DOMAIN-CONTAINING PROTEIN"/>
    <property type="match status" value="1"/>
</dbReference>
<dbReference type="Proteomes" id="UP000006174">
    <property type="component" value="Unassembled WGS sequence"/>
</dbReference>